<keyword evidence="2 5" id="KW-1133">Transmembrane helix</keyword>
<feature type="region of interest" description="Disordered" evidence="4">
    <location>
        <begin position="469"/>
        <end position="512"/>
    </location>
</feature>
<dbReference type="Pfam" id="PF07690">
    <property type="entry name" value="MFS_1"/>
    <property type="match status" value="1"/>
</dbReference>
<feature type="transmembrane region" description="Helical" evidence="5">
    <location>
        <begin position="20"/>
        <end position="41"/>
    </location>
</feature>
<dbReference type="Proteomes" id="UP000006906">
    <property type="component" value="Chromosome 3"/>
</dbReference>
<keyword evidence="3 5" id="KW-0472">Membrane</keyword>
<feature type="transmembrane region" description="Helical" evidence="5">
    <location>
        <begin position="703"/>
        <end position="727"/>
    </location>
</feature>
<dbReference type="InParanoid" id="A0A2K3DVW8"/>
<sequence length="834" mass="83556">MATSLETRQHSKKPSWAHGILYGVSSLVLGVELNLLGPTAASLARQVTSTESALGPVVGLGGIGLLVGGMPAGWLLDKLPGHNVIATAQAIQAVAFCLLPHCATLPLLAAIYCCAALTFNAITTGSNALILWHYPSSHGAWLNLASALFGVGCFLAPVLADIAGHADTVDPDSGAAAGGANDAGPHLGPFALHGGDSALAYYIVAAGAAACCLWTSLLPSPERPPVPEHHHHHDHEQEHQGAHADPERQALKTQRSSSRRRRGKRAATAGSGSAAAVAASSAPLPCRSTSSSSVLDMGGVDASASARALATAATANASAGVAASGSTWGSGSSAAILSDGPNAADASGARTATTTTIITVADLAAAVGKAAAGGGGANVTADGIIGGGAVTHPGGAASDSEGEAAARAAAASIAAGNRGGFGSVLSPCSPATTEVGAGAPDQDSRQGKQNRHQGESLLRTAAAQLATKSQAAADGKLSAPHGKLNQHQQGQQGQQQVQVQQQQHQPPRKPVSPTAALFRRYMHELSMGWPVLGPVMVLLFANISTQASFGAWVTTYCRRAVGLDEAGAQAVTAAYWAAFTGTRIAGVAVAPFLHASSVLLITSPFAVAGGALAVAGLPQILFPVAASAAPAAFAAGLPMWALYVVVSLVGVGCATGFANTVSLTSDHLQLDGFTNGILSSVAGLASTLCPAAVPWLAEHTRMGYGALMVVVLGMSVLQLVSVCGALLGARWVDEWLRLEREEDARAEAEERAEAEAEAARLAGTGSSDVDDGCGGGGGDLEGSGQMVTVVVVTSAPGSDLEGNEAGRGTAAPRRPRRNVTAASGSNSDLTTPLL</sequence>
<dbReference type="SUPFAM" id="SSF103473">
    <property type="entry name" value="MFS general substrate transporter"/>
    <property type="match status" value="1"/>
</dbReference>
<feature type="transmembrane region" description="Helical" evidence="5">
    <location>
        <begin position="53"/>
        <end position="76"/>
    </location>
</feature>
<dbReference type="OrthoDB" id="545299at2759"/>
<name>A0A2K3DVW8_CHLRE</name>
<feature type="compositionally biased region" description="Basic and acidic residues" evidence="4">
    <location>
        <begin position="747"/>
        <end position="758"/>
    </location>
</feature>
<feature type="compositionally biased region" description="Basic and acidic residues" evidence="4">
    <location>
        <begin position="234"/>
        <end position="250"/>
    </location>
</feature>
<evidence type="ECO:0000256" key="2">
    <source>
        <dbReference type="ARBA" id="ARBA00022989"/>
    </source>
</evidence>
<evidence type="ECO:0000313" key="6">
    <source>
        <dbReference type="EMBL" id="PNW84681.1"/>
    </source>
</evidence>
<feature type="region of interest" description="Disordered" evidence="4">
    <location>
        <begin position="747"/>
        <end position="781"/>
    </location>
</feature>
<evidence type="ECO:0000256" key="4">
    <source>
        <dbReference type="SAM" id="MobiDB-lite"/>
    </source>
</evidence>
<keyword evidence="7" id="KW-1185">Reference proteome</keyword>
<dbReference type="RefSeq" id="XP_042925698.1">
    <property type="nucleotide sequence ID" value="XM_043060569.1"/>
</dbReference>
<keyword evidence="1 5" id="KW-0812">Transmembrane</keyword>
<dbReference type="ExpressionAtlas" id="A0A2K3DVW8">
    <property type="expression patterns" value="baseline and differential"/>
</dbReference>
<feature type="region of interest" description="Disordered" evidence="4">
    <location>
        <begin position="793"/>
        <end position="834"/>
    </location>
</feature>
<dbReference type="EMBL" id="CM008964">
    <property type="protein sequence ID" value="PNW84681.1"/>
    <property type="molecule type" value="Genomic_DNA"/>
</dbReference>
<feature type="transmembrane region" description="Helical" evidence="5">
    <location>
        <begin position="605"/>
        <end position="628"/>
    </location>
</feature>
<feature type="transmembrane region" description="Helical" evidence="5">
    <location>
        <begin position="139"/>
        <end position="160"/>
    </location>
</feature>
<reference evidence="6 7" key="1">
    <citation type="journal article" date="2007" name="Science">
        <title>The Chlamydomonas genome reveals the evolution of key animal and plant functions.</title>
        <authorList>
            <person name="Merchant S.S."/>
            <person name="Prochnik S.E."/>
            <person name="Vallon O."/>
            <person name="Harris E.H."/>
            <person name="Karpowicz S.J."/>
            <person name="Witman G.B."/>
            <person name="Terry A."/>
            <person name="Salamov A."/>
            <person name="Fritz-Laylin L.K."/>
            <person name="Marechal-Drouard L."/>
            <person name="Marshall W.F."/>
            <person name="Qu L.H."/>
            <person name="Nelson D.R."/>
            <person name="Sanderfoot A.A."/>
            <person name="Spalding M.H."/>
            <person name="Kapitonov V.V."/>
            <person name="Ren Q."/>
            <person name="Ferris P."/>
            <person name="Lindquist E."/>
            <person name="Shapiro H."/>
            <person name="Lucas S.M."/>
            <person name="Grimwood J."/>
            <person name="Schmutz J."/>
            <person name="Cardol P."/>
            <person name="Cerutti H."/>
            <person name="Chanfreau G."/>
            <person name="Chen C.L."/>
            <person name="Cognat V."/>
            <person name="Croft M.T."/>
            <person name="Dent R."/>
            <person name="Dutcher S."/>
            <person name="Fernandez E."/>
            <person name="Fukuzawa H."/>
            <person name="Gonzalez-Ballester D."/>
            <person name="Gonzalez-Halphen D."/>
            <person name="Hallmann A."/>
            <person name="Hanikenne M."/>
            <person name="Hippler M."/>
            <person name="Inwood W."/>
            <person name="Jabbari K."/>
            <person name="Kalanon M."/>
            <person name="Kuras R."/>
            <person name="Lefebvre P.A."/>
            <person name="Lemaire S.D."/>
            <person name="Lobanov A.V."/>
            <person name="Lohr M."/>
            <person name="Manuell A."/>
            <person name="Meier I."/>
            <person name="Mets L."/>
            <person name="Mittag M."/>
            <person name="Mittelmeier T."/>
            <person name="Moroney J.V."/>
            <person name="Moseley J."/>
            <person name="Napoli C."/>
            <person name="Nedelcu A.M."/>
            <person name="Niyogi K."/>
            <person name="Novoselov S.V."/>
            <person name="Paulsen I.T."/>
            <person name="Pazour G."/>
            <person name="Purton S."/>
            <person name="Ral J.P."/>
            <person name="Riano-Pachon D.M."/>
            <person name="Riekhof W."/>
            <person name="Rymarquis L."/>
            <person name="Schroda M."/>
            <person name="Stern D."/>
            <person name="Umen J."/>
            <person name="Willows R."/>
            <person name="Wilson N."/>
            <person name="Zimmer S.L."/>
            <person name="Allmer J."/>
            <person name="Balk J."/>
            <person name="Bisova K."/>
            <person name="Chen C.J."/>
            <person name="Elias M."/>
            <person name="Gendler K."/>
            <person name="Hauser C."/>
            <person name="Lamb M.R."/>
            <person name="Ledford H."/>
            <person name="Long J.C."/>
            <person name="Minagawa J."/>
            <person name="Page M.D."/>
            <person name="Pan J."/>
            <person name="Pootakham W."/>
            <person name="Roje S."/>
            <person name="Rose A."/>
            <person name="Stahlberg E."/>
            <person name="Terauchi A.M."/>
            <person name="Yang P."/>
            <person name="Ball S."/>
            <person name="Bowler C."/>
            <person name="Dieckmann C.L."/>
            <person name="Gladyshev V.N."/>
            <person name="Green P."/>
            <person name="Jorgensen R."/>
            <person name="Mayfield S."/>
            <person name="Mueller-Roeber B."/>
            <person name="Rajamani S."/>
            <person name="Sayre R.T."/>
            <person name="Brokstein P."/>
            <person name="Dubchak I."/>
            <person name="Goodstein D."/>
            <person name="Hornick L."/>
            <person name="Huang Y.W."/>
            <person name="Jhaveri J."/>
            <person name="Luo Y."/>
            <person name="Martinez D."/>
            <person name="Ngau W.C."/>
            <person name="Otillar B."/>
            <person name="Poliakov A."/>
            <person name="Porter A."/>
            <person name="Szajkowski L."/>
            <person name="Werner G."/>
            <person name="Zhou K."/>
            <person name="Grigoriev I.V."/>
            <person name="Rokhsar D.S."/>
            <person name="Grossman A.R."/>
        </authorList>
    </citation>
    <scope>NUCLEOTIDE SEQUENCE [LARGE SCALE GENOMIC DNA]</scope>
    <source>
        <strain evidence="7">CC-503</strain>
    </source>
</reference>
<organism evidence="6 7">
    <name type="scientific">Chlamydomonas reinhardtii</name>
    <name type="common">Chlamydomonas smithii</name>
    <dbReference type="NCBI Taxonomy" id="3055"/>
    <lineage>
        <taxon>Eukaryota</taxon>
        <taxon>Viridiplantae</taxon>
        <taxon>Chlorophyta</taxon>
        <taxon>core chlorophytes</taxon>
        <taxon>Chlorophyceae</taxon>
        <taxon>CS clade</taxon>
        <taxon>Chlamydomonadales</taxon>
        <taxon>Chlamydomonadaceae</taxon>
        <taxon>Chlamydomonas</taxon>
    </lineage>
</organism>
<feature type="region of interest" description="Disordered" evidence="4">
    <location>
        <begin position="223"/>
        <end position="293"/>
    </location>
</feature>
<feature type="transmembrane region" description="Helical" evidence="5">
    <location>
        <begin position="199"/>
        <end position="218"/>
    </location>
</feature>
<dbReference type="PANTHER" id="PTHR23121">
    <property type="entry name" value="SODIUM-DEPENDENT GLUCOSE TRANSPORTER 1"/>
    <property type="match status" value="1"/>
</dbReference>
<evidence type="ECO:0000256" key="1">
    <source>
        <dbReference type="ARBA" id="ARBA00022692"/>
    </source>
</evidence>
<protein>
    <submittedName>
        <fullName evidence="6">Uncharacterized protein</fullName>
    </submittedName>
</protein>
<feature type="compositionally biased region" description="Gly residues" evidence="4">
    <location>
        <begin position="772"/>
        <end position="781"/>
    </location>
</feature>
<feature type="transmembrane region" description="Helical" evidence="5">
    <location>
        <begin position="529"/>
        <end position="553"/>
    </location>
</feature>
<dbReference type="PANTHER" id="PTHR23121:SF9">
    <property type="entry name" value="SODIUM-DEPENDENT GLUCOSE TRANSPORTER 1"/>
    <property type="match status" value="1"/>
</dbReference>
<evidence type="ECO:0000256" key="5">
    <source>
        <dbReference type="SAM" id="Phobius"/>
    </source>
</evidence>
<dbReference type="Gene3D" id="1.20.1250.20">
    <property type="entry name" value="MFS general substrate transporter like domains"/>
    <property type="match status" value="2"/>
</dbReference>
<feature type="transmembrane region" description="Helical" evidence="5">
    <location>
        <begin position="573"/>
        <end position="593"/>
    </location>
</feature>
<accession>A0A2K3DVW8</accession>
<feature type="region of interest" description="Disordered" evidence="4">
    <location>
        <begin position="432"/>
        <end position="453"/>
    </location>
</feature>
<feature type="compositionally biased region" description="Low complexity" evidence="4">
    <location>
        <begin position="266"/>
        <end position="282"/>
    </location>
</feature>
<dbReference type="GO" id="GO:0022857">
    <property type="term" value="F:transmembrane transporter activity"/>
    <property type="evidence" value="ECO:0007669"/>
    <property type="project" value="InterPro"/>
</dbReference>
<dbReference type="InterPro" id="IPR036259">
    <property type="entry name" value="MFS_trans_sf"/>
</dbReference>
<dbReference type="Gramene" id="PNW84681">
    <property type="protein sequence ID" value="PNW84681"/>
    <property type="gene ID" value="CHLRE_03g154400v5"/>
</dbReference>
<dbReference type="GeneID" id="5723085"/>
<evidence type="ECO:0000313" key="7">
    <source>
        <dbReference type="Proteomes" id="UP000006906"/>
    </source>
</evidence>
<feature type="compositionally biased region" description="Polar residues" evidence="4">
    <location>
        <begin position="820"/>
        <end position="834"/>
    </location>
</feature>
<feature type="transmembrane region" description="Helical" evidence="5">
    <location>
        <begin position="673"/>
        <end position="697"/>
    </location>
</feature>
<gene>
    <name evidence="6" type="ORF">CHLRE_03g154400v5</name>
</gene>
<feature type="compositionally biased region" description="Low complexity" evidence="4">
    <location>
        <begin position="486"/>
        <end position="505"/>
    </location>
</feature>
<dbReference type="InterPro" id="IPR011701">
    <property type="entry name" value="MFS"/>
</dbReference>
<dbReference type="KEGG" id="cre:CHLRE_03g154400v5"/>
<feature type="transmembrane region" description="Helical" evidence="5">
    <location>
        <begin position="107"/>
        <end position="132"/>
    </location>
</feature>
<proteinExistence type="predicted"/>
<evidence type="ECO:0000256" key="3">
    <source>
        <dbReference type="ARBA" id="ARBA00023136"/>
    </source>
</evidence>
<feature type="transmembrane region" description="Helical" evidence="5">
    <location>
        <begin position="640"/>
        <end position="661"/>
    </location>
</feature>
<dbReference type="AlphaFoldDB" id="A0A2K3DVW8"/>